<evidence type="ECO:0000256" key="1">
    <source>
        <dbReference type="SAM" id="MobiDB-lite"/>
    </source>
</evidence>
<dbReference type="Proteomes" id="UP000000637">
    <property type="component" value="Chromosome"/>
</dbReference>
<feature type="compositionally biased region" description="Basic and acidic residues" evidence="1">
    <location>
        <begin position="109"/>
        <end position="119"/>
    </location>
</feature>
<protein>
    <submittedName>
        <fullName evidence="3">Integral membrane protein</fullName>
    </submittedName>
</protein>
<feature type="transmembrane region" description="Helical" evidence="2">
    <location>
        <begin position="59"/>
        <end position="77"/>
    </location>
</feature>
<gene>
    <name evidence="3" type="ordered locus">AAur_3633</name>
</gene>
<dbReference type="AlphaFoldDB" id="A1RAQ9"/>
<proteinExistence type="predicted"/>
<keyword evidence="2" id="KW-0812">Transmembrane</keyword>
<dbReference type="OrthoDB" id="4948015at2"/>
<accession>A1RAQ9</accession>
<feature type="region of interest" description="Disordered" evidence="1">
    <location>
        <begin position="109"/>
        <end position="130"/>
    </location>
</feature>
<evidence type="ECO:0000313" key="3">
    <source>
        <dbReference type="EMBL" id="ABM09184.1"/>
    </source>
</evidence>
<dbReference type="HOGENOM" id="CLU_1021750_0_0_11"/>
<reference evidence="3 4" key="1">
    <citation type="journal article" date="2006" name="PLoS Genet.">
        <title>Secrets of soil survival revealed by the genome sequence of Arthrobacter aurescens TC1.</title>
        <authorList>
            <person name="Mongodin E.F."/>
            <person name="Shapir N."/>
            <person name="Daugherty S.C."/>
            <person name="DeBoy R.T."/>
            <person name="Emerson J.B."/>
            <person name="Shvartzbeyn A."/>
            <person name="Radune D."/>
            <person name="Vamathevan J."/>
            <person name="Riggs F."/>
            <person name="Grinberg V."/>
            <person name="Khouri H."/>
            <person name="Wackett L.P."/>
            <person name="Nelson K.E."/>
            <person name="Sadowsky M.J."/>
        </authorList>
    </citation>
    <scope>NUCLEOTIDE SEQUENCE [LARGE SCALE GENOMIC DNA]</scope>
    <source>
        <strain evidence="3 4">TC1</strain>
    </source>
</reference>
<feature type="transmembrane region" description="Helical" evidence="2">
    <location>
        <begin position="83"/>
        <end position="105"/>
    </location>
</feature>
<evidence type="ECO:0000313" key="4">
    <source>
        <dbReference type="Proteomes" id="UP000000637"/>
    </source>
</evidence>
<dbReference type="RefSeq" id="WP_011776247.1">
    <property type="nucleotide sequence ID" value="NC_008711.1"/>
</dbReference>
<keyword evidence="2" id="KW-0472">Membrane</keyword>
<organism evidence="3 4">
    <name type="scientific">Paenarthrobacter aurescens (strain TC1)</name>
    <dbReference type="NCBI Taxonomy" id="290340"/>
    <lineage>
        <taxon>Bacteria</taxon>
        <taxon>Bacillati</taxon>
        <taxon>Actinomycetota</taxon>
        <taxon>Actinomycetes</taxon>
        <taxon>Micrococcales</taxon>
        <taxon>Micrococcaceae</taxon>
        <taxon>Paenarthrobacter</taxon>
    </lineage>
</organism>
<feature type="transmembrane region" description="Helical" evidence="2">
    <location>
        <begin position="159"/>
        <end position="176"/>
    </location>
</feature>
<feature type="compositionally biased region" description="Basic residues" evidence="1">
    <location>
        <begin position="246"/>
        <end position="256"/>
    </location>
</feature>
<dbReference type="KEGG" id="aau:AAur_3633"/>
<keyword evidence="4" id="KW-1185">Reference proteome</keyword>
<sequence length="276" mass="29747">MKKSNQWSSRIFYAGVIIALVVAFVWMARSNLPGASPFFALGAAYTFLLFREVPPTSRASMVMLFGVLLISLSLTSAEDDLGVPAAASWLLGFMAGAIASGYPWLGERPRPATTKKGDGNDQDGEGTAGGRRPVLINGTCVAVLLAAGLAHLIFQNPTAPVAAVLAGALVCGWALFRFPPSALTRNMLLLVIPVEFFLLIFVAGNIGQPALPFVWTYGALAGILLGGTFWSGPRRGTPRPPFSGQIKRRRKRKKVRRSQDKLKQKQLQNEAPAVRR</sequence>
<name>A1RAQ9_PAEAT</name>
<evidence type="ECO:0000256" key="2">
    <source>
        <dbReference type="SAM" id="Phobius"/>
    </source>
</evidence>
<dbReference type="STRING" id="290340.AAur_3633"/>
<feature type="transmembrane region" description="Helical" evidence="2">
    <location>
        <begin position="12"/>
        <end position="28"/>
    </location>
</feature>
<feature type="region of interest" description="Disordered" evidence="1">
    <location>
        <begin position="234"/>
        <end position="276"/>
    </location>
</feature>
<feature type="transmembrane region" description="Helical" evidence="2">
    <location>
        <begin position="188"/>
        <end position="207"/>
    </location>
</feature>
<feature type="transmembrane region" description="Helical" evidence="2">
    <location>
        <begin position="134"/>
        <end position="153"/>
    </location>
</feature>
<keyword evidence="2" id="KW-1133">Transmembrane helix</keyword>
<feature type="transmembrane region" description="Helical" evidence="2">
    <location>
        <begin position="213"/>
        <end position="232"/>
    </location>
</feature>
<dbReference type="EMBL" id="CP000474">
    <property type="protein sequence ID" value="ABM09184.1"/>
    <property type="molecule type" value="Genomic_DNA"/>
</dbReference>
<feature type="transmembrane region" description="Helical" evidence="2">
    <location>
        <begin position="34"/>
        <end position="50"/>
    </location>
</feature>